<dbReference type="PROSITE" id="PS00202">
    <property type="entry name" value="RUBREDOXIN"/>
    <property type="match status" value="1"/>
</dbReference>
<evidence type="ECO:0000313" key="9">
    <source>
        <dbReference type="EMBL" id="PIW66010.1"/>
    </source>
</evidence>
<dbReference type="AlphaFoldDB" id="A0A2J0LIZ4"/>
<feature type="binding site" evidence="7">
    <location>
        <position position="42"/>
    </location>
    <ligand>
        <name>Fe cation</name>
        <dbReference type="ChEBI" id="CHEBI:24875"/>
    </ligand>
</feature>
<dbReference type="NCBIfam" id="NF045768">
    <property type="entry name" value="RubredRD"/>
    <property type="match status" value="1"/>
</dbReference>
<dbReference type="FunFam" id="2.20.28.10:FF:000001">
    <property type="entry name" value="Rubredoxin"/>
    <property type="match status" value="1"/>
</dbReference>
<comment type="similarity">
    <text evidence="1 6">Belongs to the rubredoxin family.</text>
</comment>
<dbReference type="Gene3D" id="2.20.28.10">
    <property type="match status" value="1"/>
</dbReference>
<dbReference type="GO" id="GO:0009055">
    <property type="term" value="F:electron transfer activity"/>
    <property type="evidence" value="ECO:0007669"/>
    <property type="project" value="InterPro"/>
</dbReference>
<dbReference type="Proteomes" id="UP000231267">
    <property type="component" value="Unassembled WGS sequence"/>
</dbReference>
<dbReference type="CDD" id="cd00730">
    <property type="entry name" value="rubredoxin"/>
    <property type="match status" value="1"/>
</dbReference>
<evidence type="ECO:0000256" key="1">
    <source>
        <dbReference type="ARBA" id="ARBA00005337"/>
    </source>
</evidence>
<feature type="binding site" evidence="7">
    <location>
        <position position="9"/>
    </location>
    <ligand>
        <name>Fe cation</name>
        <dbReference type="ChEBI" id="CHEBI:24875"/>
    </ligand>
</feature>
<dbReference type="GO" id="GO:0043448">
    <property type="term" value="P:alkane catabolic process"/>
    <property type="evidence" value="ECO:0007669"/>
    <property type="project" value="TreeGrafter"/>
</dbReference>
<dbReference type="PANTHER" id="PTHR47627">
    <property type="entry name" value="RUBREDOXIN"/>
    <property type="match status" value="1"/>
</dbReference>
<evidence type="ECO:0000256" key="5">
    <source>
        <dbReference type="ARBA" id="ARBA00023004"/>
    </source>
</evidence>
<comment type="caution">
    <text evidence="9">The sequence shown here is derived from an EMBL/GenBank/DDBJ whole genome shotgun (WGS) entry which is preliminary data.</text>
</comment>
<keyword evidence="5 6" id="KW-0408">Iron</keyword>
<accession>A0A2J0LIZ4</accession>
<evidence type="ECO:0000313" key="10">
    <source>
        <dbReference type="Proteomes" id="UP000231267"/>
    </source>
</evidence>
<evidence type="ECO:0000256" key="2">
    <source>
        <dbReference type="ARBA" id="ARBA00022448"/>
    </source>
</evidence>
<dbReference type="GO" id="GO:0005506">
    <property type="term" value="F:iron ion binding"/>
    <property type="evidence" value="ECO:0007669"/>
    <property type="project" value="InterPro"/>
</dbReference>
<reference evidence="9 10" key="1">
    <citation type="submission" date="2017-09" db="EMBL/GenBank/DDBJ databases">
        <title>Depth-based differentiation of microbial function through sediment-hosted aquifers and enrichment of novel symbionts in the deep terrestrial subsurface.</title>
        <authorList>
            <person name="Probst A.J."/>
            <person name="Ladd B."/>
            <person name="Jarett J.K."/>
            <person name="Geller-Mcgrath D.E."/>
            <person name="Sieber C.M."/>
            <person name="Emerson J.B."/>
            <person name="Anantharaman K."/>
            <person name="Thomas B.C."/>
            <person name="Malmstrom R."/>
            <person name="Stieglmeier M."/>
            <person name="Klingl A."/>
            <person name="Woyke T."/>
            <person name="Ryan C.M."/>
            <person name="Banfield J.F."/>
        </authorList>
    </citation>
    <scope>NUCLEOTIDE SEQUENCE [LARGE SCALE GENOMIC DNA]</scope>
    <source>
        <strain evidence="9">CG12_big_fil_rev_8_21_14_0_65_43_15</strain>
    </source>
</reference>
<sequence>MKKYRCTICNYIYDPAKGDPDNGVKPGTAFENIPDTWVCPECGAGKDQFVMEG</sequence>
<protein>
    <recommendedName>
        <fullName evidence="6">Rubredoxin</fullName>
    </recommendedName>
</protein>
<keyword evidence="3 6" id="KW-0479">Metal-binding</keyword>
<comment type="cofactor">
    <cofactor evidence="6 7">
        <name>Fe(3+)</name>
        <dbReference type="ChEBI" id="CHEBI:29034"/>
    </cofactor>
    <text evidence="6 7">Binds 1 Fe(3+) ion per subunit.</text>
</comment>
<feature type="binding site" evidence="7">
    <location>
        <position position="6"/>
    </location>
    <ligand>
        <name>Fe cation</name>
        <dbReference type="ChEBI" id="CHEBI:24875"/>
    </ligand>
</feature>
<dbReference type="EMBL" id="PFGP01000125">
    <property type="protein sequence ID" value="PIW66010.1"/>
    <property type="molecule type" value="Genomic_DNA"/>
</dbReference>
<proteinExistence type="inferred from homology"/>
<name>A0A2J0LIZ4_9BACT</name>
<keyword evidence="2 6" id="KW-0813">Transport</keyword>
<dbReference type="InterPro" id="IPR024922">
    <property type="entry name" value="Rubredoxin"/>
</dbReference>
<evidence type="ECO:0000256" key="6">
    <source>
        <dbReference type="PIRNR" id="PIRNR000071"/>
    </source>
</evidence>
<evidence type="ECO:0000256" key="4">
    <source>
        <dbReference type="ARBA" id="ARBA00022982"/>
    </source>
</evidence>
<organism evidence="9 10">
    <name type="scientific">Candidatus Taenaricola geysiri</name>
    <dbReference type="NCBI Taxonomy" id="1974752"/>
    <lineage>
        <taxon>Bacteria</taxon>
        <taxon>Pseudomonadati</taxon>
        <taxon>Candidatus Omnitrophota</taxon>
        <taxon>Candidatus Taenaricola</taxon>
    </lineage>
</organism>
<dbReference type="PIRSF" id="PIRSF000071">
    <property type="entry name" value="Rubredoxin"/>
    <property type="match status" value="1"/>
</dbReference>
<feature type="binding site" evidence="7">
    <location>
        <position position="39"/>
    </location>
    <ligand>
        <name>Fe cation</name>
        <dbReference type="ChEBI" id="CHEBI:24875"/>
    </ligand>
</feature>
<keyword evidence="4 6" id="KW-0249">Electron transport</keyword>
<dbReference type="Pfam" id="PF00301">
    <property type="entry name" value="Rubredoxin"/>
    <property type="match status" value="1"/>
</dbReference>
<dbReference type="InterPro" id="IPR050526">
    <property type="entry name" value="Rubredoxin_ET"/>
</dbReference>
<gene>
    <name evidence="9" type="ORF">COW11_05640</name>
</gene>
<dbReference type="PROSITE" id="PS50903">
    <property type="entry name" value="RUBREDOXIN_LIKE"/>
    <property type="match status" value="1"/>
</dbReference>
<dbReference type="InterPro" id="IPR024935">
    <property type="entry name" value="Rubredoxin_dom"/>
</dbReference>
<evidence type="ECO:0000256" key="7">
    <source>
        <dbReference type="PIRSR" id="PIRSR000071-1"/>
    </source>
</evidence>
<dbReference type="PANTHER" id="PTHR47627:SF1">
    <property type="entry name" value="RUBREDOXIN-1-RELATED"/>
    <property type="match status" value="1"/>
</dbReference>
<dbReference type="SUPFAM" id="SSF57802">
    <property type="entry name" value="Rubredoxin-like"/>
    <property type="match status" value="1"/>
</dbReference>
<dbReference type="InterPro" id="IPR024934">
    <property type="entry name" value="Rubredoxin-like_dom"/>
</dbReference>
<evidence type="ECO:0000259" key="8">
    <source>
        <dbReference type="PROSITE" id="PS50903"/>
    </source>
</evidence>
<dbReference type="InterPro" id="IPR018527">
    <property type="entry name" value="Rubredoxin_Fe_BS"/>
</dbReference>
<feature type="domain" description="Rubredoxin-like" evidence="8">
    <location>
        <begin position="1"/>
        <end position="52"/>
    </location>
</feature>
<dbReference type="PRINTS" id="PR00163">
    <property type="entry name" value="RUBREDOXIN"/>
</dbReference>
<evidence type="ECO:0000256" key="3">
    <source>
        <dbReference type="ARBA" id="ARBA00022723"/>
    </source>
</evidence>